<dbReference type="GO" id="GO:0005524">
    <property type="term" value="F:ATP binding"/>
    <property type="evidence" value="ECO:0007669"/>
    <property type="project" value="UniProtKB-UniRule"/>
</dbReference>
<dbReference type="Gene3D" id="3.30.1490.20">
    <property type="entry name" value="ATP-grasp fold, A domain"/>
    <property type="match status" value="1"/>
</dbReference>
<evidence type="ECO:0000256" key="6">
    <source>
        <dbReference type="ARBA" id="ARBA00022741"/>
    </source>
</evidence>
<dbReference type="Pfam" id="PF02844">
    <property type="entry name" value="GARS_N"/>
    <property type="match status" value="1"/>
</dbReference>
<keyword evidence="9" id="KW-0464">Manganese</keyword>
<dbReference type="GO" id="GO:0046872">
    <property type="term" value="F:metal ion binding"/>
    <property type="evidence" value="ECO:0007669"/>
    <property type="project" value="InterPro"/>
</dbReference>
<dbReference type="InterPro" id="IPR011054">
    <property type="entry name" value="Rudment_hybrid_motif"/>
</dbReference>
<reference evidence="16 17" key="1">
    <citation type="submission" date="2015-08" db="EMBL/GenBank/DDBJ databases">
        <title>Genomic sequence of Lactobacillus heilongjiangensis DSM 28069, isolated from Chinese traditional pickle.</title>
        <authorList>
            <person name="Jiang X."/>
            <person name="Zheng B."/>
            <person name="Cheng H."/>
        </authorList>
    </citation>
    <scope>NUCLEOTIDE SEQUENCE [LARGE SCALE GENOMIC DNA]</scope>
    <source>
        <strain evidence="16 17">DSM 28069</strain>
    </source>
</reference>
<comment type="similarity">
    <text evidence="10 13">Belongs to the GARS family.</text>
</comment>
<dbReference type="Gene3D" id="3.40.50.20">
    <property type="match status" value="1"/>
</dbReference>
<dbReference type="GO" id="GO:0009113">
    <property type="term" value="P:purine nucleobase biosynthetic process"/>
    <property type="evidence" value="ECO:0007669"/>
    <property type="project" value="InterPro"/>
</dbReference>
<protein>
    <recommendedName>
        <fullName evidence="4 13">Phosphoribosylamine--glycine ligase</fullName>
        <ecNumber evidence="4 13">6.3.4.13</ecNumber>
    </recommendedName>
    <alternativeName>
        <fullName evidence="13">GARS</fullName>
    </alternativeName>
    <alternativeName>
        <fullName evidence="11 13">Glycinamide ribonucleotide synthetase</fullName>
    </alternativeName>
    <alternativeName>
        <fullName evidence="12 13">Phosphoribosylglycinamide synthetase</fullName>
    </alternativeName>
</protein>
<dbReference type="PANTHER" id="PTHR43472:SF1">
    <property type="entry name" value="PHOSPHORIBOSYLAMINE--GLYCINE LIGASE, CHLOROPLASTIC"/>
    <property type="match status" value="1"/>
</dbReference>
<keyword evidence="6 14" id="KW-0547">Nucleotide-binding</keyword>
<evidence type="ECO:0000256" key="5">
    <source>
        <dbReference type="ARBA" id="ARBA00022598"/>
    </source>
</evidence>
<dbReference type="GO" id="GO:0006189">
    <property type="term" value="P:'de novo' IMP biosynthetic process"/>
    <property type="evidence" value="ECO:0007669"/>
    <property type="project" value="UniProtKB-UniRule"/>
</dbReference>
<evidence type="ECO:0000256" key="13">
    <source>
        <dbReference type="HAMAP-Rule" id="MF_00138"/>
    </source>
</evidence>
<dbReference type="Proteomes" id="UP000061546">
    <property type="component" value="Chromosome"/>
</dbReference>
<dbReference type="InterPro" id="IPR011761">
    <property type="entry name" value="ATP-grasp"/>
</dbReference>
<keyword evidence="7 13" id="KW-0658">Purine biosynthesis</keyword>
<evidence type="ECO:0000256" key="14">
    <source>
        <dbReference type="PROSITE-ProRule" id="PRU00409"/>
    </source>
</evidence>
<dbReference type="EMBL" id="CP012559">
    <property type="protein sequence ID" value="ALB29069.1"/>
    <property type="molecule type" value="Genomic_DNA"/>
</dbReference>
<dbReference type="UniPathway" id="UPA00074">
    <property type="reaction ID" value="UER00125"/>
</dbReference>
<evidence type="ECO:0000256" key="9">
    <source>
        <dbReference type="ARBA" id="ARBA00023211"/>
    </source>
</evidence>
<dbReference type="HAMAP" id="MF_00138">
    <property type="entry name" value="GARS"/>
    <property type="match status" value="1"/>
</dbReference>
<dbReference type="InterPro" id="IPR037123">
    <property type="entry name" value="PRibGlycinamide_synth_C_sf"/>
</dbReference>
<evidence type="ECO:0000256" key="10">
    <source>
        <dbReference type="ARBA" id="ARBA00038345"/>
    </source>
</evidence>
<evidence type="ECO:0000256" key="1">
    <source>
        <dbReference type="ARBA" id="ARBA00001936"/>
    </source>
</evidence>
<evidence type="ECO:0000256" key="7">
    <source>
        <dbReference type="ARBA" id="ARBA00022755"/>
    </source>
</evidence>
<dbReference type="Gene3D" id="3.90.600.10">
    <property type="entry name" value="Phosphoribosylglycinamide synthetase, C-terminal domain"/>
    <property type="match status" value="1"/>
</dbReference>
<evidence type="ECO:0000256" key="11">
    <source>
        <dbReference type="ARBA" id="ARBA00042242"/>
    </source>
</evidence>
<comment type="catalytic activity">
    <reaction evidence="13">
        <text>5-phospho-beta-D-ribosylamine + glycine + ATP = N(1)-(5-phospho-beta-D-ribosyl)glycinamide + ADP + phosphate + H(+)</text>
        <dbReference type="Rhea" id="RHEA:17453"/>
        <dbReference type="ChEBI" id="CHEBI:15378"/>
        <dbReference type="ChEBI" id="CHEBI:30616"/>
        <dbReference type="ChEBI" id="CHEBI:43474"/>
        <dbReference type="ChEBI" id="CHEBI:57305"/>
        <dbReference type="ChEBI" id="CHEBI:58681"/>
        <dbReference type="ChEBI" id="CHEBI:143788"/>
        <dbReference type="ChEBI" id="CHEBI:456216"/>
        <dbReference type="EC" id="6.3.4.13"/>
    </reaction>
</comment>
<evidence type="ECO:0000256" key="2">
    <source>
        <dbReference type="ARBA" id="ARBA00001946"/>
    </source>
</evidence>
<sequence>MKILVVGSGAREDAICQSLLKNPKNVVFCAPGNDGMKLNGIKTISIDEDEFSHLANFAETNEIDYTIVGPEDPLVNGIADFFKSRKLLIFGPTKEAAQIEGSKSFTKKLMADAGIATASYQEFTDLQAATDFLKTDAEFPIVIKADGLAAGKGVYISPDQTDAIEKVTELLDGHKFNTRRVVIEEFLEGEEFSLMAFVDHKRFYPMPLAQDYKKIFEDDKGPNTGGMGAVCPVANISTEIEQTAIETVIKPFVKELYKQGIKYTGIIYAGLIMTKNGIKVIEFNARFGDPETEVVLPRLQSDLSEIIEQILHHKKITEIEWEKTGLNLGVFAVSKGYPIKQVSGDLGSTDDFRSCPLTTNFASVRKENHRLISNGGRLYLVQTQSQTLSEAQNEIYRELDKMEQENIFYRRDIGKNSI</sequence>
<evidence type="ECO:0000256" key="4">
    <source>
        <dbReference type="ARBA" id="ARBA00013255"/>
    </source>
</evidence>
<dbReference type="NCBIfam" id="TIGR00877">
    <property type="entry name" value="purD"/>
    <property type="match status" value="1"/>
</dbReference>
<name>A0A0K2LCP9_9LACO</name>
<dbReference type="PROSITE" id="PS00184">
    <property type="entry name" value="GARS"/>
    <property type="match status" value="1"/>
</dbReference>
<dbReference type="GO" id="GO:0004637">
    <property type="term" value="F:phosphoribosylamine-glycine ligase activity"/>
    <property type="evidence" value="ECO:0007669"/>
    <property type="project" value="UniProtKB-UniRule"/>
</dbReference>
<comment type="cofactor">
    <cofactor evidence="1">
        <name>Mn(2+)</name>
        <dbReference type="ChEBI" id="CHEBI:29035"/>
    </cofactor>
</comment>
<comment type="pathway">
    <text evidence="3 13">Purine metabolism; IMP biosynthesis via de novo pathway; N(1)-(5-phospho-D-ribosyl)glycinamide from 5-phospho-alpha-D-ribose 1-diphosphate: step 2/2.</text>
</comment>
<dbReference type="Pfam" id="PF02843">
    <property type="entry name" value="GARS_C"/>
    <property type="match status" value="1"/>
</dbReference>
<keyword evidence="17" id="KW-1185">Reference proteome</keyword>
<dbReference type="Pfam" id="PF01071">
    <property type="entry name" value="GARS_A"/>
    <property type="match status" value="1"/>
</dbReference>
<dbReference type="InterPro" id="IPR020561">
    <property type="entry name" value="PRibGlycinamid_synth_ATP-grasp"/>
</dbReference>
<evidence type="ECO:0000256" key="8">
    <source>
        <dbReference type="ARBA" id="ARBA00022840"/>
    </source>
</evidence>
<dbReference type="SMART" id="SM01209">
    <property type="entry name" value="GARS_A"/>
    <property type="match status" value="1"/>
</dbReference>
<dbReference type="RefSeq" id="WP_041499703.1">
    <property type="nucleotide sequence ID" value="NZ_BJDV01000001.1"/>
</dbReference>
<dbReference type="EC" id="6.3.4.13" evidence="4 13"/>
<evidence type="ECO:0000313" key="17">
    <source>
        <dbReference type="Proteomes" id="UP000061546"/>
    </source>
</evidence>
<dbReference type="InterPro" id="IPR000115">
    <property type="entry name" value="PRibGlycinamide_synth"/>
</dbReference>
<dbReference type="InterPro" id="IPR020560">
    <property type="entry name" value="PRibGlycinamide_synth_C-dom"/>
</dbReference>
<keyword evidence="8 14" id="KW-0067">ATP-binding</keyword>
<proteinExistence type="inferred from homology"/>
<dbReference type="STRING" id="1074467.JP39_06665"/>
<dbReference type="PANTHER" id="PTHR43472">
    <property type="entry name" value="PHOSPHORIBOSYLAMINE--GLYCINE LIGASE"/>
    <property type="match status" value="1"/>
</dbReference>
<dbReference type="InterPro" id="IPR016185">
    <property type="entry name" value="PreATP-grasp_dom_sf"/>
</dbReference>
<dbReference type="InterPro" id="IPR013815">
    <property type="entry name" value="ATP_grasp_subdomain_1"/>
</dbReference>
<evidence type="ECO:0000256" key="3">
    <source>
        <dbReference type="ARBA" id="ARBA00005174"/>
    </source>
</evidence>
<dbReference type="AlphaFoldDB" id="A0A0K2LCP9"/>
<dbReference type="InterPro" id="IPR020562">
    <property type="entry name" value="PRibGlycinamide_synth_N"/>
</dbReference>
<feature type="domain" description="ATP-grasp" evidence="15">
    <location>
        <begin position="107"/>
        <end position="312"/>
    </location>
</feature>
<dbReference type="InterPro" id="IPR020559">
    <property type="entry name" value="PRibGlycinamide_synth_CS"/>
</dbReference>
<dbReference type="OrthoDB" id="9807240at2"/>
<dbReference type="SUPFAM" id="SSF52440">
    <property type="entry name" value="PreATP-grasp domain"/>
    <property type="match status" value="1"/>
</dbReference>
<evidence type="ECO:0000259" key="15">
    <source>
        <dbReference type="PROSITE" id="PS50975"/>
    </source>
</evidence>
<evidence type="ECO:0000256" key="12">
    <source>
        <dbReference type="ARBA" id="ARBA00042864"/>
    </source>
</evidence>
<evidence type="ECO:0000313" key="16">
    <source>
        <dbReference type="EMBL" id="ALB29069.1"/>
    </source>
</evidence>
<keyword evidence="5 13" id="KW-0436">Ligase</keyword>
<gene>
    <name evidence="13" type="primary">purD</name>
    <name evidence="16" type="ORF">JP39_06665</name>
</gene>
<dbReference type="PROSITE" id="PS50975">
    <property type="entry name" value="ATP_GRASP"/>
    <property type="match status" value="1"/>
</dbReference>
<comment type="cofactor">
    <cofactor evidence="2">
        <name>Mg(2+)</name>
        <dbReference type="ChEBI" id="CHEBI:18420"/>
    </cofactor>
</comment>
<dbReference type="SUPFAM" id="SSF51246">
    <property type="entry name" value="Rudiment single hybrid motif"/>
    <property type="match status" value="1"/>
</dbReference>
<organism evidence="16 17">
    <name type="scientific">Companilactobacillus heilongjiangensis</name>
    <dbReference type="NCBI Taxonomy" id="1074467"/>
    <lineage>
        <taxon>Bacteria</taxon>
        <taxon>Bacillati</taxon>
        <taxon>Bacillota</taxon>
        <taxon>Bacilli</taxon>
        <taxon>Lactobacillales</taxon>
        <taxon>Lactobacillaceae</taxon>
        <taxon>Companilactobacillus</taxon>
    </lineage>
</organism>
<accession>A0A0K2LCP9</accession>
<dbReference type="SUPFAM" id="SSF56059">
    <property type="entry name" value="Glutathione synthetase ATP-binding domain-like"/>
    <property type="match status" value="1"/>
</dbReference>
<dbReference type="SMART" id="SM01210">
    <property type="entry name" value="GARS_C"/>
    <property type="match status" value="1"/>
</dbReference>
<dbReference type="Gene3D" id="3.30.470.20">
    <property type="entry name" value="ATP-grasp fold, B domain"/>
    <property type="match status" value="1"/>
</dbReference>
<dbReference type="KEGG" id="lhi:JP39_06665"/>